<evidence type="ECO:0000256" key="6">
    <source>
        <dbReference type="ARBA" id="ARBA00022989"/>
    </source>
</evidence>
<name>A0A1F5GA48_9BACT</name>
<gene>
    <name evidence="10" type="ORF">A2693_04630</name>
</gene>
<keyword evidence="4" id="KW-0808">Transferase</keyword>
<protein>
    <recommendedName>
        <fullName evidence="9">Glycosyltransferase RgtA/B/C/D-like domain-containing protein</fullName>
    </recommendedName>
</protein>
<dbReference type="AlphaFoldDB" id="A0A1F5GA48"/>
<dbReference type="GO" id="GO:0016763">
    <property type="term" value="F:pentosyltransferase activity"/>
    <property type="evidence" value="ECO:0007669"/>
    <property type="project" value="TreeGrafter"/>
</dbReference>
<dbReference type="PANTHER" id="PTHR33908">
    <property type="entry name" value="MANNOSYLTRANSFERASE YKCB-RELATED"/>
    <property type="match status" value="1"/>
</dbReference>
<feature type="transmembrane region" description="Helical" evidence="8">
    <location>
        <begin position="388"/>
        <end position="405"/>
    </location>
</feature>
<evidence type="ECO:0000256" key="4">
    <source>
        <dbReference type="ARBA" id="ARBA00022679"/>
    </source>
</evidence>
<evidence type="ECO:0000256" key="8">
    <source>
        <dbReference type="SAM" id="Phobius"/>
    </source>
</evidence>
<dbReference type="Proteomes" id="UP000178577">
    <property type="component" value="Unassembled WGS sequence"/>
</dbReference>
<proteinExistence type="predicted"/>
<evidence type="ECO:0000313" key="11">
    <source>
        <dbReference type="Proteomes" id="UP000178577"/>
    </source>
</evidence>
<dbReference type="GO" id="GO:0009103">
    <property type="term" value="P:lipopolysaccharide biosynthetic process"/>
    <property type="evidence" value="ECO:0007669"/>
    <property type="project" value="UniProtKB-ARBA"/>
</dbReference>
<keyword evidence="2" id="KW-1003">Cell membrane</keyword>
<feature type="transmembrane region" description="Helical" evidence="8">
    <location>
        <begin position="358"/>
        <end position="376"/>
    </location>
</feature>
<evidence type="ECO:0000313" key="10">
    <source>
        <dbReference type="EMBL" id="OGD88719.1"/>
    </source>
</evidence>
<comment type="caution">
    <text evidence="10">The sequence shown here is derived from an EMBL/GenBank/DDBJ whole genome shotgun (WGS) entry which is preliminary data.</text>
</comment>
<dbReference type="InterPro" id="IPR050297">
    <property type="entry name" value="LipidA_mod_glycosyltrf_83"/>
</dbReference>
<evidence type="ECO:0000256" key="3">
    <source>
        <dbReference type="ARBA" id="ARBA00022676"/>
    </source>
</evidence>
<keyword evidence="6 8" id="KW-1133">Transmembrane helix</keyword>
<evidence type="ECO:0000259" key="9">
    <source>
        <dbReference type="Pfam" id="PF13231"/>
    </source>
</evidence>
<evidence type="ECO:0000256" key="5">
    <source>
        <dbReference type="ARBA" id="ARBA00022692"/>
    </source>
</evidence>
<feature type="transmembrane region" description="Helical" evidence="8">
    <location>
        <begin position="140"/>
        <end position="158"/>
    </location>
</feature>
<feature type="transmembrane region" description="Helical" evidence="8">
    <location>
        <begin position="334"/>
        <end position="351"/>
    </location>
</feature>
<keyword evidence="3" id="KW-0328">Glycosyltransferase</keyword>
<feature type="transmembrane region" description="Helical" evidence="8">
    <location>
        <begin position="118"/>
        <end position="134"/>
    </location>
</feature>
<dbReference type="Pfam" id="PF13231">
    <property type="entry name" value="PMT_2"/>
    <property type="match status" value="1"/>
</dbReference>
<sequence>MKNINKIILLFIILLAIVLRVYKLSKVPPSLYWDEASLGYNAYSILLTARDEYGKFLPLTNFAAFGDYKPPGYIYAAVPSVAIFGLNEFAIRFPSALFGTLTVLLIYLISKRLFESEIISQIAALFLAISPWHLQFSRGAFEANLGLFFSTLGIFLFLKFAQDKAFYLFISLLSFLAAMYTFTGQRLFVPFILLVLVLQFKKQIFTNLRLVTVTTVVAIFLFWPLFKFATGTIEGRLRFNEVTIFKDLKPIDDSRRHQAKDDYSWWTNLIHNRRFFYAHEYLKHYFDAFNPSFLFFHGDFNPRLSIQEVGELYYLDLPFILAGIYFLFKKNEKYRFLIIGWLLVSPLGPATARETPHALRMIHILPVLILISSYGAYNLIKNLKFNKIFIAALCAALLINFLYYLHMYYIHWPLNYSGDWQYGYKQAVDVAKTYYSQVDQIIVTKSMGRPYIYFLFYTNYDPEIYQQTAKVTRDQFYFLDVEGFDKFIFTDSPSTASLKGKTLFIVRPDDLPDDATKVTSVNNLIGESVFDIGIASR</sequence>
<comment type="subcellular location">
    <subcellularLocation>
        <location evidence="1">Cell membrane</location>
        <topology evidence="1">Multi-pass membrane protein</topology>
    </subcellularLocation>
</comment>
<feature type="transmembrane region" description="Helical" evidence="8">
    <location>
        <begin position="204"/>
        <end position="226"/>
    </location>
</feature>
<evidence type="ECO:0000256" key="2">
    <source>
        <dbReference type="ARBA" id="ARBA00022475"/>
    </source>
</evidence>
<keyword evidence="7 8" id="KW-0472">Membrane</keyword>
<keyword evidence="5 8" id="KW-0812">Transmembrane</keyword>
<reference evidence="10 11" key="1">
    <citation type="journal article" date="2016" name="Nat. Commun.">
        <title>Thousands of microbial genomes shed light on interconnected biogeochemical processes in an aquifer system.</title>
        <authorList>
            <person name="Anantharaman K."/>
            <person name="Brown C.T."/>
            <person name="Hug L.A."/>
            <person name="Sharon I."/>
            <person name="Castelle C.J."/>
            <person name="Probst A.J."/>
            <person name="Thomas B.C."/>
            <person name="Singh A."/>
            <person name="Wilkins M.J."/>
            <person name="Karaoz U."/>
            <person name="Brodie E.L."/>
            <person name="Williams K.H."/>
            <person name="Hubbard S.S."/>
            <person name="Banfield J.F."/>
        </authorList>
    </citation>
    <scope>NUCLEOTIDE SEQUENCE [LARGE SCALE GENOMIC DNA]</scope>
</reference>
<feature type="domain" description="Glycosyltransferase RgtA/B/C/D-like" evidence="9">
    <location>
        <begin position="69"/>
        <end position="224"/>
    </location>
</feature>
<evidence type="ECO:0000256" key="7">
    <source>
        <dbReference type="ARBA" id="ARBA00023136"/>
    </source>
</evidence>
<accession>A0A1F5GA48</accession>
<organism evidence="10 11">
    <name type="scientific">Candidatus Curtissbacteria bacterium RIFCSPHIGHO2_01_FULL_40_12</name>
    <dbReference type="NCBI Taxonomy" id="1797710"/>
    <lineage>
        <taxon>Bacteria</taxon>
        <taxon>Candidatus Curtissiibacteriota</taxon>
    </lineage>
</organism>
<evidence type="ECO:0000256" key="1">
    <source>
        <dbReference type="ARBA" id="ARBA00004651"/>
    </source>
</evidence>
<dbReference type="PANTHER" id="PTHR33908:SF11">
    <property type="entry name" value="MEMBRANE PROTEIN"/>
    <property type="match status" value="1"/>
</dbReference>
<dbReference type="InterPro" id="IPR038731">
    <property type="entry name" value="RgtA/B/C-like"/>
</dbReference>
<dbReference type="GO" id="GO:0005886">
    <property type="term" value="C:plasma membrane"/>
    <property type="evidence" value="ECO:0007669"/>
    <property type="project" value="UniProtKB-SubCell"/>
</dbReference>
<dbReference type="EMBL" id="MFAY01000029">
    <property type="protein sequence ID" value="OGD88719.1"/>
    <property type="molecule type" value="Genomic_DNA"/>
</dbReference>
<feature type="transmembrane region" description="Helical" evidence="8">
    <location>
        <begin position="89"/>
        <end position="109"/>
    </location>
</feature>
<feature type="transmembrane region" description="Helical" evidence="8">
    <location>
        <begin position="165"/>
        <end position="198"/>
    </location>
</feature>